<gene>
    <name evidence="3" type="ORF">VKT23_008547</name>
</gene>
<feature type="domain" description="Glutaminase A central" evidence="2">
    <location>
        <begin position="2"/>
        <end position="121"/>
    </location>
</feature>
<proteinExistence type="predicted"/>
<feature type="transmembrane region" description="Helical" evidence="1">
    <location>
        <begin position="149"/>
        <end position="174"/>
    </location>
</feature>
<comment type="caution">
    <text evidence="3">The sequence shown here is derived from an EMBL/GenBank/DDBJ whole genome shotgun (WGS) entry which is preliminary data.</text>
</comment>
<dbReference type="Pfam" id="PF16335">
    <property type="entry name" value="GtaA_6_Hairpin"/>
    <property type="match status" value="1"/>
</dbReference>
<name>A0ABR1JJ22_9AGAR</name>
<evidence type="ECO:0000259" key="2">
    <source>
        <dbReference type="Pfam" id="PF16335"/>
    </source>
</evidence>
<evidence type="ECO:0000313" key="3">
    <source>
        <dbReference type="EMBL" id="KAK7461370.1"/>
    </source>
</evidence>
<protein>
    <recommendedName>
        <fullName evidence="2">Glutaminase A central domain-containing protein</fullName>
    </recommendedName>
</protein>
<organism evidence="3 4">
    <name type="scientific">Marasmiellus scandens</name>
    <dbReference type="NCBI Taxonomy" id="2682957"/>
    <lineage>
        <taxon>Eukaryota</taxon>
        <taxon>Fungi</taxon>
        <taxon>Dikarya</taxon>
        <taxon>Basidiomycota</taxon>
        <taxon>Agaricomycotina</taxon>
        <taxon>Agaricomycetes</taxon>
        <taxon>Agaricomycetidae</taxon>
        <taxon>Agaricales</taxon>
        <taxon>Marasmiineae</taxon>
        <taxon>Omphalotaceae</taxon>
        <taxon>Marasmiellus</taxon>
    </lineage>
</organism>
<sequence>MAYDLYADLLLQTKLINESVYDTQTQFCQDQLSAEIQQGNVFGIPLSSASGSDARSTWTMFTAATLRDNNTMMNLIHSIFTKASVNQSDTDLHNFPVVYDVRTGRPFVGASPQQGSMFALLTLSTAGNSSDLPPAPQPSSNLTPPKSKIGLVVGAVLGSFVAVGITLAIIVFIWRRRRRIQLASFVPDPFPGHQKIASAMTSQIVNKSISNFDKKVPKIITQISPISDYSSKLTGGPFITPSDDVGTSAPSQSNMNPDIHLRAAQLRSDLNMLRRELEEIRAQRDYGTMPPPEYA</sequence>
<evidence type="ECO:0000256" key="1">
    <source>
        <dbReference type="SAM" id="Phobius"/>
    </source>
</evidence>
<keyword evidence="1" id="KW-0472">Membrane</keyword>
<keyword evidence="1" id="KW-0812">Transmembrane</keyword>
<dbReference type="EMBL" id="JBANRG010000013">
    <property type="protein sequence ID" value="KAK7461370.1"/>
    <property type="molecule type" value="Genomic_DNA"/>
</dbReference>
<keyword evidence="1" id="KW-1133">Transmembrane helix</keyword>
<dbReference type="InterPro" id="IPR032514">
    <property type="entry name" value="GtaA_central"/>
</dbReference>
<evidence type="ECO:0000313" key="4">
    <source>
        <dbReference type="Proteomes" id="UP001498398"/>
    </source>
</evidence>
<keyword evidence="4" id="KW-1185">Reference proteome</keyword>
<accession>A0ABR1JJ22</accession>
<reference evidence="3 4" key="1">
    <citation type="submission" date="2024-01" db="EMBL/GenBank/DDBJ databases">
        <title>A draft genome for the cacao thread blight pathogen Marasmiellus scandens.</title>
        <authorList>
            <person name="Baruah I.K."/>
            <person name="Leung J."/>
            <person name="Bukari Y."/>
            <person name="Amoako-Attah I."/>
            <person name="Meinhardt L.W."/>
            <person name="Bailey B.A."/>
            <person name="Cohen S.P."/>
        </authorList>
    </citation>
    <scope>NUCLEOTIDE SEQUENCE [LARGE SCALE GENOMIC DNA]</scope>
    <source>
        <strain evidence="3 4">GH-19</strain>
    </source>
</reference>
<dbReference type="Proteomes" id="UP001498398">
    <property type="component" value="Unassembled WGS sequence"/>
</dbReference>